<evidence type="ECO:0000256" key="8">
    <source>
        <dbReference type="ARBA" id="ARBA00022679"/>
    </source>
</evidence>
<organism evidence="18 19">
    <name type="scientific">Carassius auratus</name>
    <name type="common">Goldfish</name>
    <dbReference type="NCBI Taxonomy" id="7957"/>
    <lineage>
        <taxon>Eukaryota</taxon>
        <taxon>Metazoa</taxon>
        <taxon>Chordata</taxon>
        <taxon>Craniata</taxon>
        <taxon>Vertebrata</taxon>
        <taxon>Euteleostomi</taxon>
        <taxon>Actinopterygii</taxon>
        <taxon>Neopterygii</taxon>
        <taxon>Teleostei</taxon>
        <taxon>Ostariophysi</taxon>
        <taxon>Cypriniformes</taxon>
        <taxon>Cyprinidae</taxon>
        <taxon>Cyprininae</taxon>
        <taxon>Carassius</taxon>
    </lineage>
</organism>
<keyword evidence="11" id="KW-0648">Protein biosynthesis</keyword>
<comment type="cofactor">
    <cofactor evidence="1">
        <name>pyridoxal 5'-phosphate</name>
        <dbReference type="ChEBI" id="CHEBI:597326"/>
    </cofactor>
</comment>
<dbReference type="PANTHER" id="PTHR12944">
    <property type="entry name" value="SOLUBLE LIVER ANTIGEN/LIVER PANCREAS ANTIGEN"/>
    <property type="match status" value="1"/>
</dbReference>
<dbReference type="GO" id="GO:0001514">
    <property type="term" value="P:selenocysteine incorporation"/>
    <property type="evidence" value="ECO:0007669"/>
    <property type="project" value="TreeGrafter"/>
</dbReference>
<keyword evidence="8" id="KW-0808">Transferase</keyword>
<reference evidence="19" key="1">
    <citation type="submission" date="2025-08" db="UniProtKB">
        <authorList>
            <consortium name="RefSeq"/>
        </authorList>
    </citation>
    <scope>IDENTIFICATION</scope>
    <source>
        <strain evidence="19">Wakin</strain>
        <tissue evidence="19">Muscle</tissue>
    </source>
</reference>
<evidence type="ECO:0000256" key="14">
    <source>
        <dbReference type="ARBA" id="ARBA00030669"/>
    </source>
</evidence>
<dbReference type="PANTHER" id="PTHR12944:SF2">
    <property type="entry name" value="O-PHOSPHOSERYL-TRNA(SEC) SELENIUM TRANSFERASE"/>
    <property type="match status" value="1"/>
</dbReference>
<evidence type="ECO:0000256" key="6">
    <source>
        <dbReference type="ARBA" id="ARBA00021963"/>
    </source>
</evidence>
<dbReference type="EC" id="2.9.1.2" evidence="5"/>
<evidence type="ECO:0000256" key="7">
    <source>
        <dbReference type="ARBA" id="ARBA00022555"/>
    </source>
</evidence>
<keyword evidence="7" id="KW-0820">tRNA-binding</keyword>
<comment type="subunit">
    <text evidence="13">Homotetramer formed by a catalytic dimer and a non-catalytic dimer serving as a binding platform that orients tRNASec for catalysis. Each tetramer binds the CCA ends of two tRNAs which point to the active sites of the catalytic dimer.</text>
</comment>
<evidence type="ECO:0000256" key="10">
    <source>
        <dbReference type="ARBA" id="ARBA00022898"/>
    </source>
</evidence>
<evidence type="ECO:0000256" key="9">
    <source>
        <dbReference type="ARBA" id="ARBA00022884"/>
    </source>
</evidence>
<dbReference type="SUPFAM" id="SSF53383">
    <property type="entry name" value="PLP-dependent transferases"/>
    <property type="match status" value="1"/>
</dbReference>
<dbReference type="Pfam" id="PF05889">
    <property type="entry name" value="SepSecS"/>
    <property type="match status" value="1"/>
</dbReference>
<keyword evidence="10" id="KW-0663">Pyridoxal phosphate</keyword>
<evidence type="ECO:0000256" key="15">
    <source>
        <dbReference type="ARBA" id="ARBA00032048"/>
    </source>
</evidence>
<dbReference type="InterPro" id="IPR015424">
    <property type="entry name" value="PyrdxlP-dep_Trfase"/>
</dbReference>
<evidence type="ECO:0000256" key="16">
    <source>
        <dbReference type="ARBA" id="ARBA00032693"/>
    </source>
</evidence>
<evidence type="ECO:0000256" key="5">
    <source>
        <dbReference type="ARBA" id="ARBA00012464"/>
    </source>
</evidence>
<dbReference type="InterPro" id="IPR019872">
    <property type="entry name" value="Sec-tRNA_Se_transferase"/>
</dbReference>
<dbReference type="Proteomes" id="UP000515129">
    <property type="component" value="Chromosome 7"/>
</dbReference>
<dbReference type="GO" id="GO:0001717">
    <property type="term" value="P:conversion of seryl-tRNAsec to selenocys-tRNAsec"/>
    <property type="evidence" value="ECO:0007669"/>
    <property type="project" value="InterPro"/>
</dbReference>
<evidence type="ECO:0000256" key="2">
    <source>
        <dbReference type="ARBA" id="ARBA00002552"/>
    </source>
</evidence>
<gene>
    <name evidence="19" type="primary">LOC113106416</name>
</gene>
<keyword evidence="12" id="KW-0711">Selenium</keyword>
<evidence type="ECO:0000256" key="4">
    <source>
        <dbReference type="ARBA" id="ARBA00007037"/>
    </source>
</evidence>
<dbReference type="AlphaFoldDB" id="A0A6P6PT83"/>
<dbReference type="GeneID" id="113106416"/>
<evidence type="ECO:0000313" key="19">
    <source>
        <dbReference type="RefSeq" id="XP_026124099.1"/>
    </source>
</evidence>
<evidence type="ECO:0000256" key="13">
    <source>
        <dbReference type="ARBA" id="ARBA00026053"/>
    </source>
</evidence>
<comment type="catalytic activity">
    <reaction evidence="17">
        <text>O-phospho-L-seryl-tRNA(Sec) + selenophosphate + H2O = L-selenocysteinyl-tRNA(Sec) + 2 phosphate</text>
        <dbReference type="Rhea" id="RHEA:25041"/>
        <dbReference type="Rhea" id="RHEA-COMP:9743"/>
        <dbReference type="Rhea" id="RHEA-COMP:9947"/>
        <dbReference type="ChEBI" id="CHEBI:15377"/>
        <dbReference type="ChEBI" id="CHEBI:16144"/>
        <dbReference type="ChEBI" id="CHEBI:43474"/>
        <dbReference type="ChEBI" id="CHEBI:78551"/>
        <dbReference type="ChEBI" id="CHEBI:78573"/>
        <dbReference type="EC" id="2.9.1.2"/>
    </reaction>
</comment>
<accession>A0A6P6PT83</accession>
<dbReference type="RefSeq" id="XP_026124099.1">
    <property type="nucleotide sequence ID" value="XM_026268314.1"/>
</dbReference>
<keyword evidence="9" id="KW-0694">RNA-binding</keyword>
<name>A0A6P6PT83_CARAU</name>
<evidence type="ECO:0000256" key="1">
    <source>
        <dbReference type="ARBA" id="ARBA00001933"/>
    </source>
</evidence>
<dbReference type="GO" id="GO:0000049">
    <property type="term" value="F:tRNA binding"/>
    <property type="evidence" value="ECO:0007669"/>
    <property type="project" value="UniProtKB-KW"/>
</dbReference>
<evidence type="ECO:0000256" key="11">
    <source>
        <dbReference type="ARBA" id="ARBA00022917"/>
    </source>
</evidence>
<keyword evidence="18" id="KW-1185">Reference proteome</keyword>
<comment type="function">
    <text evidence="2">Converts O-phosphoseryl-tRNA(Sec) to selenocysteinyl-tRNA(Sec) required for selenoprotein biosynthesis.</text>
</comment>
<dbReference type="GO" id="GO:0098621">
    <property type="term" value="F:O-phosphoseryl-tRNA(Sec) selenium transferase activity"/>
    <property type="evidence" value="ECO:0007669"/>
    <property type="project" value="UniProtKB-EC"/>
</dbReference>
<comment type="pathway">
    <text evidence="3">Aminoacyl-tRNA biosynthesis; selenocysteinyl-tRNA(Sec) biosynthesis; selenocysteinyl-tRNA(Sec) from L-seryl-tRNA(Sec) (archaeal/eukaryal route): step 2/2.</text>
</comment>
<protein>
    <recommendedName>
        <fullName evidence="6">O-phosphoseryl-tRNA(Sec) selenium transferase</fullName>
        <ecNumber evidence="5">2.9.1.2</ecNumber>
    </recommendedName>
    <alternativeName>
        <fullName evidence="14">Selenocysteine synthase</fullName>
    </alternativeName>
    <alternativeName>
        <fullName evidence="15">Selenocysteinyl-tRNA(Sec) synthase</fullName>
    </alternativeName>
    <alternativeName>
        <fullName evidence="16">Sep-tRNA:Sec-tRNA synthase</fullName>
    </alternativeName>
</protein>
<sequence>MKMQSVPVSGAINAGFAASFITEIIKMYPGRASASPSLDVLITLLTLGANGYKKLLSERKGRPAGCGADREQTHVSWLHVACRCLSMSVL</sequence>
<evidence type="ECO:0000313" key="18">
    <source>
        <dbReference type="Proteomes" id="UP000515129"/>
    </source>
</evidence>
<evidence type="ECO:0000256" key="17">
    <source>
        <dbReference type="ARBA" id="ARBA00048808"/>
    </source>
</evidence>
<proteinExistence type="inferred from homology"/>
<dbReference type="Gene3D" id="3.40.640.10">
    <property type="entry name" value="Type I PLP-dependent aspartate aminotransferase-like (Major domain)"/>
    <property type="match status" value="1"/>
</dbReference>
<dbReference type="InterPro" id="IPR015421">
    <property type="entry name" value="PyrdxlP-dep_Trfase_major"/>
</dbReference>
<dbReference type="InterPro" id="IPR008829">
    <property type="entry name" value="SepSecS/SepCysS"/>
</dbReference>
<comment type="similarity">
    <text evidence="4">Belongs to the SepSecS family.</text>
</comment>
<evidence type="ECO:0000256" key="3">
    <source>
        <dbReference type="ARBA" id="ARBA00004822"/>
    </source>
</evidence>
<dbReference type="UniPathway" id="UPA00906">
    <property type="reaction ID" value="UER00898"/>
</dbReference>
<evidence type="ECO:0000256" key="12">
    <source>
        <dbReference type="ARBA" id="ARBA00023266"/>
    </source>
</evidence>